<feature type="domain" description="HTH cro/C1-type" evidence="2">
    <location>
        <begin position="17"/>
        <end position="71"/>
    </location>
</feature>
<evidence type="ECO:0000259" key="2">
    <source>
        <dbReference type="PROSITE" id="PS50943"/>
    </source>
</evidence>
<sequence>MSQVKITKKDIALGKRIKRMRKKAELTQEQLAERVNVSTTHIGLVETGKRRISLKTLQKIASTLKIKTRDLLPF</sequence>
<dbReference type="EMBL" id="MGAV01000012">
    <property type="protein sequence ID" value="OGK54993.1"/>
    <property type="molecule type" value="Genomic_DNA"/>
</dbReference>
<organism evidence="3 4">
    <name type="scientific">Candidatus Roizmanbacteria bacterium RIFCSPLOWO2_02_FULL_36_11</name>
    <dbReference type="NCBI Taxonomy" id="1802071"/>
    <lineage>
        <taxon>Bacteria</taxon>
        <taxon>Candidatus Roizmaniibacteriota</taxon>
    </lineage>
</organism>
<accession>A0A1F7JHA2</accession>
<dbReference type="InterPro" id="IPR050807">
    <property type="entry name" value="TransReg_Diox_bact_type"/>
</dbReference>
<dbReference type="Pfam" id="PF01381">
    <property type="entry name" value="HTH_3"/>
    <property type="match status" value="1"/>
</dbReference>
<proteinExistence type="predicted"/>
<dbReference type="GO" id="GO:0003677">
    <property type="term" value="F:DNA binding"/>
    <property type="evidence" value="ECO:0007669"/>
    <property type="project" value="UniProtKB-KW"/>
</dbReference>
<gene>
    <name evidence="3" type="ORF">A3H78_00770</name>
</gene>
<evidence type="ECO:0000313" key="4">
    <source>
        <dbReference type="Proteomes" id="UP000177418"/>
    </source>
</evidence>
<protein>
    <recommendedName>
        <fullName evidence="2">HTH cro/C1-type domain-containing protein</fullName>
    </recommendedName>
</protein>
<dbReference type="PANTHER" id="PTHR46797:SF1">
    <property type="entry name" value="METHYLPHOSPHONATE SYNTHASE"/>
    <property type="match status" value="1"/>
</dbReference>
<dbReference type="SUPFAM" id="SSF47413">
    <property type="entry name" value="lambda repressor-like DNA-binding domains"/>
    <property type="match status" value="1"/>
</dbReference>
<dbReference type="AlphaFoldDB" id="A0A1F7JHA2"/>
<evidence type="ECO:0000313" key="3">
    <source>
        <dbReference type="EMBL" id="OGK54993.1"/>
    </source>
</evidence>
<dbReference type="PROSITE" id="PS50943">
    <property type="entry name" value="HTH_CROC1"/>
    <property type="match status" value="1"/>
</dbReference>
<dbReference type="InterPro" id="IPR001387">
    <property type="entry name" value="Cro/C1-type_HTH"/>
</dbReference>
<comment type="caution">
    <text evidence="3">The sequence shown here is derived from an EMBL/GenBank/DDBJ whole genome shotgun (WGS) entry which is preliminary data.</text>
</comment>
<dbReference type="GO" id="GO:0005829">
    <property type="term" value="C:cytosol"/>
    <property type="evidence" value="ECO:0007669"/>
    <property type="project" value="TreeGrafter"/>
</dbReference>
<dbReference type="PANTHER" id="PTHR46797">
    <property type="entry name" value="HTH-TYPE TRANSCRIPTIONAL REGULATOR"/>
    <property type="match status" value="1"/>
</dbReference>
<evidence type="ECO:0000256" key="1">
    <source>
        <dbReference type="ARBA" id="ARBA00023125"/>
    </source>
</evidence>
<dbReference type="Gene3D" id="1.10.260.40">
    <property type="entry name" value="lambda repressor-like DNA-binding domains"/>
    <property type="match status" value="1"/>
</dbReference>
<dbReference type="CDD" id="cd00093">
    <property type="entry name" value="HTH_XRE"/>
    <property type="match status" value="1"/>
</dbReference>
<dbReference type="InterPro" id="IPR010982">
    <property type="entry name" value="Lambda_DNA-bd_dom_sf"/>
</dbReference>
<dbReference type="SMART" id="SM00530">
    <property type="entry name" value="HTH_XRE"/>
    <property type="match status" value="1"/>
</dbReference>
<dbReference type="Proteomes" id="UP000177418">
    <property type="component" value="Unassembled WGS sequence"/>
</dbReference>
<reference evidence="3 4" key="1">
    <citation type="journal article" date="2016" name="Nat. Commun.">
        <title>Thousands of microbial genomes shed light on interconnected biogeochemical processes in an aquifer system.</title>
        <authorList>
            <person name="Anantharaman K."/>
            <person name="Brown C.T."/>
            <person name="Hug L.A."/>
            <person name="Sharon I."/>
            <person name="Castelle C.J."/>
            <person name="Probst A.J."/>
            <person name="Thomas B.C."/>
            <person name="Singh A."/>
            <person name="Wilkins M.J."/>
            <person name="Karaoz U."/>
            <person name="Brodie E.L."/>
            <person name="Williams K.H."/>
            <person name="Hubbard S.S."/>
            <person name="Banfield J.F."/>
        </authorList>
    </citation>
    <scope>NUCLEOTIDE SEQUENCE [LARGE SCALE GENOMIC DNA]</scope>
</reference>
<dbReference type="GO" id="GO:0003700">
    <property type="term" value="F:DNA-binding transcription factor activity"/>
    <property type="evidence" value="ECO:0007669"/>
    <property type="project" value="TreeGrafter"/>
</dbReference>
<name>A0A1F7JHA2_9BACT</name>
<keyword evidence="1" id="KW-0238">DNA-binding</keyword>